<feature type="coiled-coil region" evidence="1">
    <location>
        <begin position="210"/>
        <end position="237"/>
    </location>
</feature>
<evidence type="ECO:0000256" key="2">
    <source>
        <dbReference type="SAM" id="MobiDB-lite"/>
    </source>
</evidence>
<feature type="compositionally biased region" description="Low complexity" evidence="2">
    <location>
        <begin position="429"/>
        <end position="443"/>
    </location>
</feature>
<keyword evidence="3" id="KW-0472">Membrane</keyword>
<keyword evidence="3" id="KW-1133">Transmembrane helix</keyword>
<organism evidence="4 5">
    <name type="scientific">Kitasatospora purpeofusca</name>
    <dbReference type="NCBI Taxonomy" id="67352"/>
    <lineage>
        <taxon>Bacteria</taxon>
        <taxon>Bacillati</taxon>
        <taxon>Actinomycetota</taxon>
        <taxon>Actinomycetes</taxon>
        <taxon>Kitasatosporales</taxon>
        <taxon>Streptomycetaceae</taxon>
        <taxon>Kitasatospora</taxon>
    </lineage>
</organism>
<dbReference type="Proteomes" id="UP001432222">
    <property type="component" value="Chromosome"/>
</dbReference>
<keyword evidence="3" id="KW-0812">Transmembrane</keyword>
<name>A0ABZ1U3F4_9ACTN</name>
<sequence>MTPGLLLDRTALGGELRALADRPGLANRQEELRELGLALSGAGDLDRWTELDLVHSFVRPESVRAAVRPRPAPRFWAWAEVALGGLVFVPLLVTWGGLMQASGAYRALIGADPRQAARPFLQLWQTGFEGRLPGWAGFGDIARSATLFIALLLALSVAHGLRRAGTERREAAAEAEAEDLLAELAPLLTRAQLVLNERRRSTPQRFAAELTGAAETLERLARQAADTQRDLSAAALAVERSVAGAEQRLAEAGEAVDPLRRAVDGVEKAVGGIGRAVDGVGRAVQDSGDRLAETVRDGAAATDSLVHRSGRQAADAVDLVRQATDRVGTGLADAGERVEDAVRDLAVAQRGFTTGAETVADVGGQVLERLDGLAREVVAMADRVAVAASAATAAAARLDAAADRRGDGAPGIVMVKTSAGPGPDEGAARSRGTATATASAPAGGTTGALDDRTLLDLDEVPVHGQGR</sequence>
<feature type="region of interest" description="Disordered" evidence="2">
    <location>
        <begin position="402"/>
        <end position="467"/>
    </location>
</feature>
<dbReference type="SUPFAM" id="SSF58104">
    <property type="entry name" value="Methyl-accepting chemotaxis protein (MCP) signaling domain"/>
    <property type="match status" value="1"/>
</dbReference>
<keyword evidence="5" id="KW-1185">Reference proteome</keyword>
<evidence type="ECO:0000256" key="3">
    <source>
        <dbReference type="SAM" id="Phobius"/>
    </source>
</evidence>
<keyword evidence="1" id="KW-0175">Coiled coil</keyword>
<feature type="transmembrane region" description="Helical" evidence="3">
    <location>
        <begin position="75"/>
        <end position="98"/>
    </location>
</feature>
<dbReference type="EMBL" id="CP108110">
    <property type="protein sequence ID" value="WUQ85698.1"/>
    <property type="molecule type" value="Genomic_DNA"/>
</dbReference>
<proteinExistence type="predicted"/>
<protein>
    <submittedName>
        <fullName evidence="4">Methyl-accepting chemotaxis protein</fullName>
    </submittedName>
</protein>
<evidence type="ECO:0000313" key="4">
    <source>
        <dbReference type="EMBL" id="WUQ85698.1"/>
    </source>
</evidence>
<evidence type="ECO:0000256" key="1">
    <source>
        <dbReference type="SAM" id="Coils"/>
    </source>
</evidence>
<evidence type="ECO:0000313" key="5">
    <source>
        <dbReference type="Proteomes" id="UP001432222"/>
    </source>
</evidence>
<reference evidence="4" key="1">
    <citation type="submission" date="2022-10" db="EMBL/GenBank/DDBJ databases">
        <title>The complete genomes of actinobacterial strains from the NBC collection.</title>
        <authorList>
            <person name="Joergensen T.S."/>
            <person name="Alvarez Arevalo M."/>
            <person name="Sterndorff E.B."/>
            <person name="Faurdal D."/>
            <person name="Vuksanovic O."/>
            <person name="Mourched A.-S."/>
            <person name="Charusanti P."/>
            <person name="Shaw S."/>
            <person name="Blin K."/>
            <person name="Weber T."/>
        </authorList>
    </citation>
    <scope>NUCLEOTIDE SEQUENCE</scope>
    <source>
        <strain evidence="4">NBC_00222</strain>
    </source>
</reference>
<dbReference type="RefSeq" id="WP_328956426.1">
    <property type="nucleotide sequence ID" value="NZ_CP108110.1"/>
</dbReference>
<gene>
    <name evidence="4" type="ORF">OHA16_23665</name>
</gene>
<accession>A0ABZ1U3F4</accession>